<feature type="domain" description="DUF4468" evidence="2">
    <location>
        <begin position="46"/>
        <end position="133"/>
    </location>
</feature>
<dbReference type="Proteomes" id="UP000297861">
    <property type="component" value="Unassembled WGS sequence"/>
</dbReference>
<evidence type="ECO:0000313" key="4">
    <source>
        <dbReference type="Proteomes" id="UP000297861"/>
    </source>
</evidence>
<dbReference type="AlphaFoldDB" id="A0A4Y8KYM2"/>
<evidence type="ECO:0000313" key="3">
    <source>
        <dbReference type="EMBL" id="TFD94884.1"/>
    </source>
</evidence>
<feature type="chain" id="PRO_5021221788" evidence="1">
    <location>
        <begin position="24"/>
        <end position="193"/>
    </location>
</feature>
<name>A0A4Y8KYM2_9BACT</name>
<dbReference type="Gene3D" id="3.30.530.80">
    <property type="match status" value="1"/>
</dbReference>
<proteinExistence type="predicted"/>
<dbReference type="STRING" id="1121485.GCA_000426485_03211"/>
<reference evidence="3 4" key="1">
    <citation type="submission" date="2019-03" db="EMBL/GenBank/DDBJ databases">
        <title>San Antonio Military Medical Center submission to MRSN (WRAIR), pending publication.</title>
        <authorList>
            <person name="Blyth D.M."/>
            <person name="Mccarthy S.L."/>
            <person name="Schall S.E."/>
            <person name="Stam J.A."/>
            <person name="Ong A.C."/>
            <person name="Mcgann P.T."/>
        </authorList>
    </citation>
    <scope>NUCLEOTIDE SEQUENCE [LARGE SCALE GENOMIC DNA]</scope>
    <source>
        <strain evidence="3 4">MRSN571793</strain>
    </source>
</reference>
<organism evidence="3 4">
    <name type="scientific">Dysgonomonas capnocytophagoides</name>
    <dbReference type="NCBI Taxonomy" id="45254"/>
    <lineage>
        <taxon>Bacteria</taxon>
        <taxon>Pseudomonadati</taxon>
        <taxon>Bacteroidota</taxon>
        <taxon>Bacteroidia</taxon>
        <taxon>Bacteroidales</taxon>
        <taxon>Dysgonomonadaceae</taxon>
        <taxon>Dysgonomonas</taxon>
    </lineage>
</organism>
<dbReference type="EMBL" id="SOML01000009">
    <property type="protein sequence ID" value="TFD94884.1"/>
    <property type="molecule type" value="Genomic_DNA"/>
</dbReference>
<evidence type="ECO:0000259" key="2">
    <source>
        <dbReference type="Pfam" id="PF14730"/>
    </source>
</evidence>
<accession>A0A4Y8KYM2</accession>
<comment type="caution">
    <text evidence="3">The sequence shown here is derived from an EMBL/GenBank/DDBJ whole genome shotgun (WGS) entry which is preliminary data.</text>
</comment>
<sequence>MSKLFKTIVLIISISLLATEAYSQDLLQNEKFSYVPTFEGKVIFLKEIPLKYSNQNNSYLHLKEWCKMNYASDPLISNIRYDNTNKEIVIRSKIELLLPPSAKNVREKVMMTYHFNTFIFDSKCILEIKDISYVLPHEKKAVKAESLITDRTLAISDDKHEIRANVKKSTLYFLNELADNIEIAVNNPAILAK</sequence>
<feature type="signal peptide" evidence="1">
    <location>
        <begin position="1"/>
        <end position="23"/>
    </location>
</feature>
<dbReference type="InterPro" id="IPR027823">
    <property type="entry name" value="DUF4468"/>
</dbReference>
<evidence type="ECO:0000256" key="1">
    <source>
        <dbReference type="SAM" id="SignalP"/>
    </source>
</evidence>
<protein>
    <submittedName>
        <fullName evidence="3">DUF4468 domain-containing protein</fullName>
    </submittedName>
</protein>
<dbReference type="RefSeq" id="WP_134436905.1">
    <property type="nucleotide sequence ID" value="NZ_SOML01000009.1"/>
</dbReference>
<keyword evidence="1" id="KW-0732">Signal</keyword>
<dbReference type="OrthoDB" id="996182at2"/>
<keyword evidence="4" id="KW-1185">Reference proteome</keyword>
<gene>
    <name evidence="3" type="ORF">E2605_13770</name>
</gene>
<dbReference type="Pfam" id="PF14730">
    <property type="entry name" value="DUF4468"/>
    <property type="match status" value="1"/>
</dbReference>